<dbReference type="AlphaFoldDB" id="A0A0E9U938"/>
<name>A0A0E9U938_ANGAN</name>
<accession>A0A0E9U938</accession>
<dbReference type="EMBL" id="GBXM01046236">
    <property type="protein sequence ID" value="JAH62341.1"/>
    <property type="molecule type" value="Transcribed_RNA"/>
</dbReference>
<organism evidence="1">
    <name type="scientific">Anguilla anguilla</name>
    <name type="common">European freshwater eel</name>
    <name type="synonym">Muraena anguilla</name>
    <dbReference type="NCBI Taxonomy" id="7936"/>
    <lineage>
        <taxon>Eukaryota</taxon>
        <taxon>Metazoa</taxon>
        <taxon>Chordata</taxon>
        <taxon>Craniata</taxon>
        <taxon>Vertebrata</taxon>
        <taxon>Euteleostomi</taxon>
        <taxon>Actinopterygii</taxon>
        <taxon>Neopterygii</taxon>
        <taxon>Teleostei</taxon>
        <taxon>Anguilliformes</taxon>
        <taxon>Anguillidae</taxon>
        <taxon>Anguilla</taxon>
    </lineage>
</organism>
<reference evidence="1" key="1">
    <citation type="submission" date="2014-11" db="EMBL/GenBank/DDBJ databases">
        <authorList>
            <person name="Amaro Gonzalez C."/>
        </authorList>
    </citation>
    <scope>NUCLEOTIDE SEQUENCE</scope>
</reference>
<sequence>MRFPKGHFRKTALFSFISLNRNDDWQEFNLQSRVVKCYNRERMSQEIKWTLLLVIMRKCVC</sequence>
<reference evidence="1" key="2">
    <citation type="journal article" date="2015" name="Fish Shellfish Immunol.">
        <title>Early steps in the European eel (Anguilla anguilla)-Vibrio vulnificus interaction in the gills: Role of the RtxA13 toxin.</title>
        <authorList>
            <person name="Callol A."/>
            <person name="Pajuelo D."/>
            <person name="Ebbesson L."/>
            <person name="Teles M."/>
            <person name="MacKenzie S."/>
            <person name="Amaro C."/>
        </authorList>
    </citation>
    <scope>NUCLEOTIDE SEQUENCE</scope>
</reference>
<proteinExistence type="predicted"/>
<evidence type="ECO:0000313" key="1">
    <source>
        <dbReference type="EMBL" id="JAH62341.1"/>
    </source>
</evidence>
<protein>
    <submittedName>
        <fullName evidence="1">Uncharacterized protein</fullName>
    </submittedName>
</protein>